<name>A0ABQ9GZB4_9NEOP</name>
<accession>A0ABQ9GZB4</accession>
<comment type="caution">
    <text evidence="2">The sequence shown here is derived from an EMBL/GenBank/DDBJ whole genome shotgun (WGS) entry which is preliminary data.</text>
</comment>
<feature type="region of interest" description="Disordered" evidence="1">
    <location>
        <begin position="811"/>
        <end position="835"/>
    </location>
</feature>
<protein>
    <submittedName>
        <fullName evidence="2">Uncharacterized protein</fullName>
    </submittedName>
</protein>
<evidence type="ECO:0000313" key="2">
    <source>
        <dbReference type="EMBL" id="KAJ8877360.1"/>
    </source>
</evidence>
<organism evidence="2 3">
    <name type="scientific">Dryococelus australis</name>
    <dbReference type="NCBI Taxonomy" id="614101"/>
    <lineage>
        <taxon>Eukaryota</taxon>
        <taxon>Metazoa</taxon>
        <taxon>Ecdysozoa</taxon>
        <taxon>Arthropoda</taxon>
        <taxon>Hexapoda</taxon>
        <taxon>Insecta</taxon>
        <taxon>Pterygota</taxon>
        <taxon>Neoptera</taxon>
        <taxon>Polyneoptera</taxon>
        <taxon>Phasmatodea</taxon>
        <taxon>Verophasmatodea</taxon>
        <taxon>Anareolatae</taxon>
        <taxon>Phasmatidae</taxon>
        <taxon>Eurycanthinae</taxon>
        <taxon>Dryococelus</taxon>
    </lineage>
</organism>
<evidence type="ECO:0000313" key="3">
    <source>
        <dbReference type="Proteomes" id="UP001159363"/>
    </source>
</evidence>
<evidence type="ECO:0000256" key="1">
    <source>
        <dbReference type="SAM" id="MobiDB-lite"/>
    </source>
</evidence>
<gene>
    <name evidence="2" type="ORF">PR048_021814</name>
</gene>
<feature type="compositionally biased region" description="Pro residues" evidence="1">
    <location>
        <begin position="811"/>
        <end position="822"/>
    </location>
</feature>
<sequence length="1106" mass="124185">MTSLKRHKRRPICLKKLDGFSFHQTFENLTGSKIYLMFDGLGQSESCITKRERMCSILVNGPAVVGQFFVPGRSERFQLKSWSEQRFTAIVWGVAPRGSPLTNANVRHVSYKFKLAVNPTRTRLKAVHDKAEEYTTCIQVDHKQGFPKYSFYREQPVPGFAVVGSELSYNYAAVSPSAISDHAFTLYFCDLGLERVNQRLQNSAFRLQVLSERLVRGDNSGQPGSSLSTDTRNYKIIPTRVKKLCVVFVLGTVYRSYGIIQSRRHVHSVLVSRISASADSSGHPALISSLDPCKTFVSMQLAGESVGTIKLSLRSDTQMTRSVRNCIEKDKWYNAVVNVPMRVIEANMERRRIGGAGEMGDPLENPLTNGIVRHDFHLRKSGERANRAATVVPHISEYSRLCFRLGGPICQLQLAVESLLASGVRLKDVLDYRACRHFRSMGLVRRELLTRFHISRGRETGITPVQRALTHAVYARKRTVPKRQVVADGPCTLMNRLNHRGSKLDPRSPLRSTQETVAPFEFRAGLEIEMNLEPPKLAVPNLDPRSATIVDKSKFVSYSTSISHIGTKIDESEIQNHKILLLQHFYIGSNIKLDPVSELGSFELGSGKMLVQPGTNHEPLEVTTTTLSSWKRSILGQGMGDEGTRAAILDDVIGTSCSVIPVGRWPSCQSVCCRPYCLTVPGGYLVSQYACGHFVNQYAVYQKSAIFCRLLEASIFFSSSAGDINLGRDNMRVETDEQARQPSWNFLLCNSCEGDHFGSHYIGVSHFFDKYVHGGHFVSQPNCLEVSMLPNDYFLLYNSITLSLYKPVPSPRLPTTKTPPAPYDESPCNRHSGSQPKKVLKVPFYRMSLLPALLFHNTAPSTSLFPQHLLPTTNPHTRNISSSSLRRTHHYRTDQQFKKIMANSELPALSIWSTILEIVLQQKKLLLGPGVFLPVMLSKEGRTISFATSIRAVDSGASRRDVTRRQNASSAVTTSFYRVKVMLEGVRQLCLSEGMTDQPAILQIRNDWLKPYHRRHQQQGTPKNRYKHYSINVTIVVMHTIKKVAIAKPMFVISQEVSAKNLDTMSAASNVNSTNTQTTMVNLHIRTWYILPTKKKSTRHLEEGYP</sequence>
<keyword evidence="3" id="KW-1185">Reference proteome</keyword>
<dbReference type="Proteomes" id="UP001159363">
    <property type="component" value="Chromosome 7"/>
</dbReference>
<reference evidence="2 3" key="1">
    <citation type="submission" date="2023-02" db="EMBL/GenBank/DDBJ databases">
        <title>LHISI_Scaffold_Assembly.</title>
        <authorList>
            <person name="Stuart O.P."/>
            <person name="Cleave R."/>
            <person name="Magrath M.J.L."/>
            <person name="Mikheyev A.S."/>
        </authorList>
    </citation>
    <scope>NUCLEOTIDE SEQUENCE [LARGE SCALE GENOMIC DNA]</scope>
    <source>
        <strain evidence="2">Daus_M_001</strain>
        <tissue evidence="2">Leg muscle</tissue>
    </source>
</reference>
<dbReference type="EMBL" id="JARBHB010000008">
    <property type="protein sequence ID" value="KAJ8877360.1"/>
    <property type="molecule type" value="Genomic_DNA"/>
</dbReference>
<proteinExistence type="predicted"/>